<evidence type="ECO:0000256" key="4">
    <source>
        <dbReference type="ARBA" id="ARBA00022801"/>
    </source>
</evidence>
<dbReference type="Pfam" id="PF13734">
    <property type="entry name" value="Inhibitor_I69"/>
    <property type="match status" value="1"/>
</dbReference>
<proteinExistence type="inferred from homology"/>
<organism evidence="8 9">
    <name type="scientific">Hallella colorans</name>
    <dbReference type="NCBI Taxonomy" id="1703337"/>
    <lineage>
        <taxon>Bacteria</taxon>
        <taxon>Pseudomonadati</taxon>
        <taxon>Bacteroidota</taxon>
        <taxon>Bacteroidia</taxon>
        <taxon>Bacteroidales</taxon>
        <taxon>Prevotellaceae</taxon>
        <taxon>Hallella</taxon>
    </lineage>
</organism>
<dbReference type="InterPro" id="IPR000200">
    <property type="entry name" value="Peptidase_C10"/>
</dbReference>
<dbReference type="Pfam" id="PF01640">
    <property type="entry name" value="Peptidase_C10"/>
    <property type="match status" value="1"/>
</dbReference>
<dbReference type="OrthoDB" id="2235251at2"/>
<evidence type="ECO:0000256" key="5">
    <source>
        <dbReference type="ARBA" id="ARBA00022807"/>
    </source>
</evidence>
<name>A0A2U0U6X9_9BACT</name>
<accession>A0A2U0U6X9</accession>
<dbReference type="Proteomes" id="UP000245870">
    <property type="component" value="Unassembled WGS sequence"/>
</dbReference>
<dbReference type="EMBL" id="QENY01000013">
    <property type="protein sequence ID" value="PVX53410.1"/>
    <property type="molecule type" value="Genomic_DNA"/>
</dbReference>
<evidence type="ECO:0000256" key="3">
    <source>
        <dbReference type="ARBA" id="ARBA00022729"/>
    </source>
</evidence>
<dbReference type="SUPFAM" id="SSF54001">
    <property type="entry name" value="Cysteine proteinases"/>
    <property type="match status" value="1"/>
</dbReference>
<comment type="caution">
    <text evidence="8">The sequence shown here is derived from an EMBL/GenBank/DDBJ whole genome shotgun (WGS) entry which is preliminary data.</text>
</comment>
<keyword evidence="3" id="KW-0732">Signal</keyword>
<dbReference type="RefSeq" id="WP_116616781.1">
    <property type="nucleotide sequence ID" value="NZ_QENY01000013.1"/>
</dbReference>
<dbReference type="GO" id="GO:0008234">
    <property type="term" value="F:cysteine-type peptidase activity"/>
    <property type="evidence" value="ECO:0007669"/>
    <property type="project" value="UniProtKB-KW"/>
</dbReference>
<evidence type="ECO:0000313" key="9">
    <source>
        <dbReference type="Proteomes" id="UP000245870"/>
    </source>
</evidence>
<protein>
    <submittedName>
        <fullName evidence="8">Spi protease inhibitor</fullName>
    </submittedName>
</protein>
<dbReference type="InterPro" id="IPR044934">
    <property type="entry name" value="Streptopain_sf"/>
</dbReference>
<keyword evidence="2" id="KW-0645">Protease</keyword>
<evidence type="ECO:0000256" key="1">
    <source>
        <dbReference type="ARBA" id="ARBA00009693"/>
    </source>
</evidence>
<dbReference type="PRINTS" id="PR00797">
    <property type="entry name" value="STREPTOPAIN"/>
</dbReference>
<evidence type="ECO:0000256" key="2">
    <source>
        <dbReference type="ARBA" id="ARBA00022670"/>
    </source>
</evidence>
<dbReference type="InterPro" id="IPR038765">
    <property type="entry name" value="Papain-like_cys_pep_sf"/>
</dbReference>
<gene>
    <name evidence="8" type="ORF">C7379_11372</name>
</gene>
<evidence type="ECO:0000256" key="6">
    <source>
        <dbReference type="PIRSR" id="PIRSR600200-1"/>
    </source>
</evidence>
<keyword evidence="4" id="KW-0378">Hydrolase</keyword>
<reference evidence="8 9" key="1">
    <citation type="submission" date="2018-05" db="EMBL/GenBank/DDBJ databases">
        <title>Genomic Encyclopedia of Type Strains, Phase IV (KMG-IV): sequencing the most valuable type-strain genomes for metagenomic binning, comparative biology and taxonomic classification.</title>
        <authorList>
            <person name="Goeker M."/>
        </authorList>
    </citation>
    <scope>NUCLEOTIDE SEQUENCE [LARGE SCALE GENOMIC DNA]</scope>
    <source>
        <strain evidence="8 9">DSM 100333</strain>
    </source>
</reference>
<comment type="similarity">
    <text evidence="1">Belongs to the peptidase C10 family.</text>
</comment>
<dbReference type="Gene3D" id="3.90.70.50">
    <property type="entry name" value="Peptidase C10, streptopain"/>
    <property type="match status" value="1"/>
</dbReference>
<dbReference type="AlphaFoldDB" id="A0A2U0U6X9"/>
<keyword evidence="9" id="KW-1185">Reference proteome</keyword>
<evidence type="ECO:0000313" key="8">
    <source>
        <dbReference type="EMBL" id="PVX53410.1"/>
    </source>
</evidence>
<sequence length="876" mass="96316">MKINRWFSPTIWGIALATTVSVPTLGKIVTADRATSIARQYVDVSEASRREAMRATRASRVAPPYYIYNDSRGRGFVVVAGDDGMGQVLGYSHAGTLDTLRASQELKFLLGAYRDAFLQLQRQPATRAIIGTTPPNRKAVAPMLATAWSQDDPYNRLTGYDYTGCVATAVAQIMRYHRWPERGRGSNSYKVLYDNRELNVDFSQSVYQWDKMLPKYNTYAARHNTVCCDAVALLMRDVGVAVNMQYTPAASGAQTFMAAKALKKYFDYSTSMLSKSDEGTAAFVQILRKEMENGFPVYISGNAMLGGNGHAWVVDGVDKDNLFHMNFGWGGGGDGYFSISALNLSTTGREFGGRPLTFNKQVQIVLVHPNKPNCAPIDTELADDAPNLCFYSEGGISVDGNLSAGKQRSITVSYHHFKNQAGRPFAGDIGLAVYNERNEQVDVVPSAWHDKGGYTAERCKYNGGALLPDQLIDDICTFKVDLANLADDGRYYLQPVCANIKENGGYGAWCRMKTSPRIAFDFKGGNVRVYEKPDDNAPFALTAHPYTLKPCVPSGNATLCLTIRKLTGTPFSGVVRVSLVDDDGRVVASGQTPGAVDFDMFAETETRVDMRLPDNLQPKDYKLKVEVVKQNDNNIVAAVGMVHGDEPSMLRVVTPKPGDRLFTRLLGMVKDNSGSSMPSMKVDLTDNSLLKIGVVMTLAPQASYNGKLTLCLIDTQNQRRISLGSAAQRQYKLIGGAEETFLTGWLKTSDDLPVINNRTYRLALMGEVDGEEQDLWNDNNAPFFLSFVNGQHDIYPDNPTGLDQVKSKLRVVRDNGWICAQGEDLACVQVFALNGTLLASVNAMGQRMVKLRIPATQMVVVKVRTALGGTFVRKMR</sequence>
<feature type="domain" description="Spi protease inhibitor" evidence="7">
    <location>
        <begin position="27"/>
        <end position="116"/>
    </location>
</feature>
<evidence type="ECO:0000259" key="7">
    <source>
        <dbReference type="Pfam" id="PF13734"/>
    </source>
</evidence>
<feature type="active site" description="Proton acceptor" evidence="6">
    <location>
        <position position="310"/>
    </location>
</feature>
<feature type="active site" description="Nucleophile" evidence="6">
    <location>
        <position position="165"/>
    </location>
</feature>
<keyword evidence="5" id="KW-0788">Thiol protease</keyword>
<dbReference type="GO" id="GO:0006508">
    <property type="term" value="P:proteolysis"/>
    <property type="evidence" value="ECO:0007669"/>
    <property type="project" value="UniProtKB-KW"/>
</dbReference>
<dbReference type="InterPro" id="IPR025896">
    <property type="entry name" value="Spi_Prtas-inh"/>
</dbReference>